<dbReference type="SUPFAM" id="SSF53920">
    <property type="entry name" value="Fe-only hydrogenase"/>
    <property type="match status" value="1"/>
</dbReference>
<keyword evidence="5" id="KW-0408">Iron</keyword>
<evidence type="ECO:0000313" key="9">
    <source>
        <dbReference type="Proteomes" id="UP000199006"/>
    </source>
</evidence>
<dbReference type="InterPro" id="IPR050294">
    <property type="entry name" value="RnfB_subfamily"/>
</dbReference>
<protein>
    <submittedName>
        <fullName evidence="8">Ferredoxin hydrogenase large subunit</fullName>
    </submittedName>
</protein>
<dbReference type="Gene3D" id="3.30.70.20">
    <property type="match status" value="2"/>
</dbReference>
<dbReference type="STRING" id="29563.SAMN02983006_01016"/>
<reference evidence="8 9" key="1">
    <citation type="submission" date="2016-10" db="EMBL/GenBank/DDBJ databases">
        <authorList>
            <person name="de Groot N.N."/>
        </authorList>
    </citation>
    <scope>NUCLEOTIDE SEQUENCE [LARGE SCALE GENOMIC DNA]</scope>
    <source>
        <strain evidence="8 9">ATCC 51327</strain>
    </source>
</reference>
<dbReference type="EMBL" id="FOTI01000010">
    <property type="protein sequence ID" value="SFL38704.1"/>
    <property type="molecule type" value="Genomic_DNA"/>
</dbReference>
<feature type="domain" description="4Fe-4S ferredoxin-type" evidence="7">
    <location>
        <begin position="187"/>
        <end position="216"/>
    </location>
</feature>
<keyword evidence="1" id="KW-0813">Transport</keyword>
<dbReference type="InterPro" id="IPR027631">
    <property type="entry name" value="Mono_FeFe_hydrog"/>
</dbReference>
<dbReference type="InterPro" id="IPR017900">
    <property type="entry name" value="4Fe4S_Fe_S_CS"/>
</dbReference>
<dbReference type="Pfam" id="PF00037">
    <property type="entry name" value="Fer4"/>
    <property type="match status" value="2"/>
</dbReference>
<dbReference type="OrthoDB" id="9798098at2"/>
<name>A0A1I4H8Y5_9FIRM</name>
<gene>
    <name evidence="8" type="ORF">SAMN02983006_01016</name>
</gene>
<evidence type="ECO:0000256" key="2">
    <source>
        <dbReference type="ARBA" id="ARBA00022485"/>
    </source>
</evidence>
<dbReference type="Proteomes" id="UP000199006">
    <property type="component" value="Unassembled WGS sequence"/>
</dbReference>
<keyword evidence="2" id="KW-0004">4Fe-4S</keyword>
<evidence type="ECO:0000313" key="8">
    <source>
        <dbReference type="EMBL" id="SFL38704.1"/>
    </source>
</evidence>
<keyword evidence="6" id="KW-0411">Iron-sulfur</keyword>
<evidence type="ECO:0000256" key="1">
    <source>
        <dbReference type="ARBA" id="ARBA00022448"/>
    </source>
</evidence>
<feature type="domain" description="4Fe-4S ferredoxin-type" evidence="7">
    <location>
        <begin position="141"/>
        <end position="170"/>
    </location>
</feature>
<sequence length="481" mass="52013">MSNKTISEVVKLKRRLYVELVKLTAAGKLSEKISELPFQMITKDSPRYRCCEFKERAIFTERIKAALGFSPADTESVKLSELAEQLLADQLPKQESIVEVIATACDRCPIDKYFVTDACRNCVAHKCVNACPAQAIVIIQNKAFIDQNKCIECGRCAAACSYNAILENQRPCARACAVNAIKADKNRQAKIDSNKCVSCGSCIEACPFGAIAEKSDLVKVCQHLINPAEKVIAMLAPSFVGQFGFKVSAPQIKYALKELGFNDVVEVARGADLVAAAESKELTEAIEAGQVLLSSCCTAFKNMVKNDYSELAANLSQTNSPMAVAAAEYQIIDPAAKLVFIGPCTAKKAEALNNPDLDYVLTFEELIALVSGFEMNLATVTGKEKIEDASKLGRQFAYAGGLENSLAELIEINYKSKQADGLANCQQELALIKANRHDYSFLEGMACSGGCVGGPAAMINQKAAKKFVNDFAIESNLDPAK</sequence>
<dbReference type="CDD" id="cd10549">
    <property type="entry name" value="MtMvhB_like"/>
    <property type="match status" value="1"/>
</dbReference>
<dbReference type="NCBIfam" id="TIGR04105">
    <property type="entry name" value="FeFe_hydrog_B1"/>
    <property type="match status" value="1"/>
</dbReference>
<keyword evidence="9" id="KW-1185">Reference proteome</keyword>
<evidence type="ECO:0000256" key="6">
    <source>
        <dbReference type="ARBA" id="ARBA00023014"/>
    </source>
</evidence>
<dbReference type="PANTHER" id="PTHR42859">
    <property type="entry name" value="OXIDOREDUCTASE"/>
    <property type="match status" value="1"/>
</dbReference>
<dbReference type="InterPro" id="IPR004108">
    <property type="entry name" value="Fe_hydrogenase_lsu_C"/>
</dbReference>
<dbReference type="GO" id="GO:0051539">
    <property type="term" value="F:4 iron, 4 sulfur cluster binding"/>
    <property type="evidence" value="ECO:0007669"/>
    <property type="project" value="UniProtKB-KW"/>
</dbReference>
<keyword evidence="4" id="KW-0249">Electron transport</keyword>
<dbReference type="SUPFAM" id="SSF54862">
    <property type="entry name" value="4Fe-4S ferredoxins"/>
    <property type="match status" value="1"/>
</dbReference>
<keyword evidence="3" id="KW-0479">Metal-binding</keyword>
<dbReference type="PROSITE" id="PS51379">
    <property type="entry name" value="4FE4S_FER_2"/>
    <property type="match status" value="2"/>
</dbReference>
<dbReference type="RefSeq" id="WP_089860647.1">
    <property type="nucleotide sequence ID" value="NZ_FOTI01000010.1"/>
</dbReference>
<evidence type="ECO:0000256" key="3">
    <source>
        <dbReference type="ARBA" id="ARBA00022723"/>
    </source>
</evidence>
<evidence type="ECO:0000259" key="7">
    <source>
        <dbReference type="PROSITE" id="PS51379"/>
    </source>
</evidence>
<proteinExistence type="predicted"/>
<dbReference type="PANTHER" id="PTHR42859:SF10">
    <property type="entry name" value="DIMETHYLSULFOXIDE REDUCTASE CHAIN B"/>
    <property type="match status" value="1"/>
</dbReference>
<dbReference type="Pfam" id="PF02906">
    <property type="entry name" value="Fe_hyd_lg_C"/>
    <property type="match status" value="1"/>
</dbReference>
<evidence type="ECO:0000256" key="5">
    <source>
        <dbReference type="ARBA" id="ARBA00023004"/>
    </source>
</evidence>
<accession>A0A1I4H8Y5</accession>
<dbReference type="AlphaFoldDB" id="A0A1I4H8Y5"/>
<dbReference type="InterPro" id="IPR009016">
    <property type="entry name" value="Fe_hydrogenase"/>
</dbReference>
<dbReference type="GO" id="GO:0046872">
    <property type="term" value="F:metal ion binding"/>
    <property type="evidence" value="ECO:0007669"/>
    <property type="project" value="UniProtKB-KW"/>
</dbReference>
<evidence type="ECO:0000256" key="4">
    <source>
        <dbReference type="ARBA" id="ARBA00022982"/>
    </source>
</evidence>
<dbReference type="InterPro" id="IPR017896">
    <property type="entry name" value="4Fe4S_Fe-S-bd"/>
</dbReference>
<organism evidence="8 9">
    <name type="scientific">Halanaerobium salsuginis</name>
    <dbReference type="NCBI Taxonomy" id="29563"/>
    <lineage>
        <taxon>Bacteria</taxon>
        <taxon>Bacillati</taxon>
        <taxon>Bacillota</taxon>
        <taxon>Clostridia</taxon>
        <taxon>Halanaerobiales</taxon>
        <taxon>Halanaerobiaceae</taxon>
        <taxon>Halanaerobium</taxon>
    </lineage>
</organism>
<dbReference type="Gene3D" id="3.40.950.10">
    <property type="entry name" value="Fe-only Hydrogenase (Larger Subunit), Chain L, domain 3"/>
    <property type="match status" value="1"/>
</dbReference>
<dbReference type="PROSITE" id="PS00198">
    <property type="entry name" value="4FE4S_FER_1"/>
    <property type="match status" value="1"/>
</dbReference>